<keyword evidence="1" id="KW-0472">Membrane</keyword>
<dbReference type="EMBL" id="LWBS01000421">
    <property type="protein sequence ID" value="OAP90354.1"/>
    <property type="molecule type" value="Genomic_DNA"/>
</dbReference>
<dbReference type="AlphaFoldDB" id="A0A179BH53"/>
<keyword evidence="1" id="KW-1133">Transmembrane helix</keyword>
<name>A0A179BH53_RHILE</name>
<comment type="caution">
    <text evidence="2">The sequence shown here is derived from an EMBL/GenBank/DDBJ whole genome shotgun (WGS) entry which is preliminary data.</text>
</comment>
<reference evidence="2" key="1">
    <citation type="submission" date="2016-04" db="EMBL/GenBank/DDBJ databases">
        <title>Fast-growing isolate from the root nodules of Vavilovia formosa.</title>
        <authorList>
            <person name="Kimeklis A."/>
            <person name="Safronova V."/>
            <person name="Belimov A."/>
            <person name="Andronov E."/>
        </authorList>
    </citation>
    <scope>NUCLEOTIDE SEQUENCE [LARGE SCALE GENOMIC DNA]</scope>
    <source>
        <strain evidence="2">Vaf-46</strain>
    </source>
</reference>
<feature type="transmembrane region" description="Helical" evidence="1">
    <location>
        <begin position="43"/>
        <end position="64"/>
    </location>
</feature>
<sequence>MTGPRGGKIDWSFRFFEGIRRAPVSVPAPFEYSSLVWAFLLRYLIWAGIPTQNVVVGAGLIIIVSEKLHRRIAA</sequence>
<accession>A0A179BH53</accession>
<gene>
    <name evidence="2" type="ORF">A4U53_29975</name>
</gene>
<protein>
    <submittedName>
        <fullName evidence="2">Uncharacterized protein</fullName>
    </submittedName>
</protein>
<keyword evidence="1" id="KW-0812">Transmembrane</keyword>
<evidence type="ECO:0000256" key="1">
    <source>
        <dbReference type="SAM" id="Phobius"/>
    </source>
</evidence>
<evidence type="ECO:0000313" key="2">
    <source>
        <dbReference type="EMBL" id="OAP90354.1"/>
    </source>
</evidence>
<proteinExistence type="predicted"/>
<organism evidence="2">
    <name type="scientific">Rhizobium leguminosarum</name>
    <dbReference type="NCBI Taxonomy" id="384"/>
    <lineage>
        <taxon>Bacteria</taxon>
        <taxon>Pseudomonadati</taxon>
        <taxon>Pseudomonadota</taxon>
        <taxon>Alphaproteobacteria</taxon>
        <taxon>Hyphomicrobiales</taxon>
        <taxon>Rhizobiaceae</taxon>
        <taxon>Rhizobium/Agrobacterium group</taxon>
        <taxon>Rhizobium</taxon>
    </lineage>
</organism>